<accession>A0A0D2MH01</accession>
<protein>
    <recommendedName>
        <fullName evidence="2">NADH:ubiquinone oxidoreductase intermediate-associated protein 30 domain-containing protein</fullName>
    </recommendedName>
</protein>
<comment type="similarity">
    <text evidence="1">Belongs to the CIA30 family.</text>
</comment>
<name>A0A0D2MH01_9CHLO</name>
<evidence type="ECO:0000313" key="3">
    <source>
        <dbReference type="EMBL" id="KIZ02355.1"/>
    </source>
</evidence>
<sequence>MEGRLDAASQIGGLDDPVPEGATDCFPVLDCSDGLPQDVPRWQALDDAVMGGASSSGITYDPEAKAIVFGGNVTSAFNGGFASVRSLPWAGWAELRRGAGVRLLVRGDGRTYKLNVKADDTWDGVAYQADFETTPQPPGAWQTIDIPFSEFLPNLRGRVVGGQPPLTGGRVRQVGFMVSKFAASGGVLPGFREGGFSLAVRAVLGLPAGPR</sequence>
<dbReference type="Pfam" id="PF08547">
    <property type="entry name" value="CIA30"/>
    <property type="match status" value="1"/>
</dbReference>
<dbReference type="InterPro" id="IPR008979">
    <property type="entry name" value="Galactose-bd-like_sf"/>
</dbReference>
<dbReference type="OrthoDB" id="426386at2759"/>
<dbReference type="EMBL" id="KK101067">
    <property type="protein sequence ID" value="KIZ02355.1"/>
    <property type="molecule type" value="Genomic_DNA"/>
</dbReference>
<dbReference type="RefSeq" id="XP_013901374.1">
    <property type="nucleotide sequence ID" value="XM_014045920.1"/>
</dbReference>
<dbReference type="PANTHER" id="PTHR13194">
    <property type="entry name" value="COMPLEX I INTERMEDIATE-ASSOCIATED PROTEIN 30"/>
    <property type="match status" value="1"/>
</dbReference>
<dbReference type="Proteomes" id="UP000054498">
    <property type="component" value="Unassembled WGS sequence"/>
</dbReference>
<evidence type="ECO:0000259" key="2">
    <source>
        <dbReference type="Pfam" id="PF08547"/>
    </source>
</evidence>
<evidence type="ECO:0000313" key="4">
    <source>
        <dbReference type="Proteomes" id="UP000054498"/>
    </source>
</evidence>
<dbReference type="AlphaFoldDB" id="A0A0D2MH01"/>
<proteinExistence type="inferred from homology"/>
<dbReference type="GO" id="GO:0051082">
    <property type="term" value="F:unfolded protein binding"/>
    <property type="evidence" value="ECO:0007669"/>
    <property type="project" value="TreeGrafter"/>
</dbReference>
<reference evidence="3 4" key="1">
    <citation type="journal article" date="2013" name="BMC Genomics">
        <title>Reconstruction of the lipid metabolism for the microalga Monoraphidium neglectum from its genome sequence reveals characteristics suitable for biofuel production.</title>
        <authorList>
            <person name="Bogen C."/>
            <person name="Al-Dilaimi A."/>
            <person name="Albersmeier A."/>
            <person name="Wichmann J."/>
            <person name="Grundmann M."/>
            <person name="Rupp O."/>
            <person name="Lauersen K.J."/>
            <person name="Blifernez-Klassen O."/>
            <person name="Kalinowski J."/>
            <person name="Goesmann A."/>
            <person name="Mussgnug J.H."/>
            <person name="Kruse O."/>
        </authorList>
    </citation>
    <scope>NUCLEOTIDE SEQUENCE [LARGE SCALE GENOMIC DNA]</scope>
    <source>
        <strain evidence="3 4">SAG 48.87</strain>
    </source>
</reference>
<dbReference type="PANTHER" id="PTHR13194:SF19">
    <property type="entry name" value="NAD(P)-BINDING ROSSMANN-FOLD SUPERFAMILY PROTEIN"/>
    <property type="match status" value="1"/>
</dbReference>
<dbReference type="InterPro" id="IPR039131">
    <property type="entry name" value="NDUFAF1"/>
</dbReference>
<feature type="domain" description="NADH:ubiquinone oxidoreductase intermediate-associated protein 30" evidence="2">
    <location>
        <begin position="36"/>
        <end position="200"/>
    </location>
</feature>
<dbReference type="SUPFAM" id="SSF49785">
    <property type="entry name" value="Galactose-binding domain-like"/>
    <property type="match status" value="1"/>
</dbReference>
<dbReference type="GeneID" id="25738480"/>
<dbReference type="InterPro" id="IPR013857">
    <property type="entry name" value="NADH-UbQ_OxRdtase-assoc_prot30"/>
</dbReference>
<dbReference type="KEGG" id="mng:MNEG_5603"/>
<keyword evidence="4" id="KW-1185">Reference proteome</keyword>
<organism evidence="3 4">
    <name type="scientific">Monoraphidium neglectum</name>
    <dbReference type="NCBI Taxonomy" id="145388"/>
    <lineage>
        <taxon>Eukaryota</taxon>
        <taxon>Viridiplantae</taxon>
        <taxon>Chlorophyta</taxon>
        <taxon>core chlorophytes</taxon>
        <taxon>Chlorophyceae</taxon>
        <taxon>CS clade</taxon>
        <taxon>Sphaeropleales</taxon>
        <taxon>Selenastraceae</taxon>
        <taxon>Monoraphidium</taxon>
    </lineage>
</organism>
<evidence type="ECO:0000256" key="1">
    <source>
        <dbReference type="ARBA" id="ARBA00007884"/>
    </source>
</evidence>
<dbReference type="STRING" id="145388.A0A0D2MH01"/>
<dbReference type="GO" id="GO:0010257">
    <property type="term" value="P:NADH dehydrogenase complex assembly"/>
    <property type="evidence" value="ECO:0007669"/>
    <property type="project" value="TreeGrafter"/>
</dbReference>
<gene>
    <name evidence="3" type="ORF">MNEG_5603</name>
</gene>